<evidence type="ECO:0000259" key="2">
    <source>
        <dbReference type="Pfam" id="PF00248"/>
    </source>
</evidence>
<dbReference type="Gene3D" id="3.20.20.100">
    <property type="entry name" value="NADP-dependent oxidoreductase domain"/>
    <property type="match status" value="1"/>
</dbReference>
<sequence length="305" mass="34977">MEMVDEAEFYKIVRKAYDAGINFFDTANIYHGRVEKNEDHIDHIGNSEKILGRSLKGYDRESLVIATKVRGPVSTFPNGEGLSRKHIMWQIRESLNRLDVDYVDLYQIHWPDQNTPHLETMRTLSHLVDMDLVRYVGESNHSATDIEDFMNISERYGLHPFVTMQEPYNIMQRGIEKDKLNVARKYGLGLLAYIPLAQGVLSGKYLRPPEPGSRSSYYPDLISFSRKNEGIIKELMELAKEKGITGSQLAIAWIIKRSEIEKIPMIPLLGVTKEKYLDENLAALDVRLNDDDMKRIDQLTSGVES</sequence>
<dbReference type="HOGENOM" id="CLU_023205_2_0_2"/>
<dbReference type="PANTHER" id="PTHR43364">
    <property type="entry name" value="NADH-SPECIFIC METHYLGLYOXAL REDUCTASE-RELATED"/>
    <property type="match status" value="1"/>
</dbReference>
<evidence type="ECO:0000313" key="4">
    <source>
        <dbReference type="Proteomes" id="UP000001024"/>
    </source>
</evidence>
<dbReference type="EMBL" id="AL445063">
    <property type="protein sequence ID" value="CAC11432.1"/>
    <property type="molecule type" value="Genomic_DNA"/>
</dbReference>
<evidence type="ECO:0000313" key="3">
    <source>
        <dbReference type="EMBL" id="CAC11432.1"/>
    </source>
</evidence>
<dbReference type="InterPro" id="IPR050523">
    <property type="entry name" value="AKR_Detox_Biosynth"/>
</dbReference>
<keyword evidence="3" id="KW-0407">Ion channel</keyword>
<keyword evidence="3" id="KW-0406">Ion transport</keyword>
<keyword evidence="3" id="KW-0813">Transport</keyword>
<reference evidence="3 4" key="1">
    <citation type="journal article" date="2000" name="Nature">
        <title>The genome sequence of the thermoacidophilic scavenger Thermoplasma acidophilum.</title>
        <authorList>
            <person name="Ruepp A."/>
            <person name="Graml W."/>
            <person name="Santos-Martinez M.L."/>
            <person name="Koretke K.K."/>
            <person name="Volker C."/>
            <person name="Mewes H.W."/>
            <person name="Frishman D."/>
            <person name="Stocker S."/>
            <person name="Lupas A.N."/>
            <person name="Baumeister W."/>
        </authorList>
    </citation>
    <scope>NUCLEOTIDE SEQUENCE [LARGE SCALE GENOMIC DNA]</scope>
    <source>
        <strain evidence="4">ATCC 25905 / DSM 1728 / JCM 9062 / NBRC 15155 / AMRC-C165</strain>
    </source>
</reference>
<proteinExistence type="predicted"/>
<dbReference type="InParanoid" id="Q9HLE1"/>
<organism evidence="3 4">
    <name type="scientific">Thermoplasma acidophilum (strain ATCC 25905 / DSM 1728 / JCM 9062 / NBRC 15155 / AMRC-C165)</name>
    <dbReference type="NCBI Taxonomy" id="273075"/>
    <lineage>
        <taxon>Archaea</taxon>
        <taxon>Methanobacteriati</taxon>
        <taxon>Thermoplasmatota</taxon>
        <taxon>Thermoplasmata</taxon>
        <taxon>Thermoplasmatales</taxon>
        <taxon>Thermoplasmataceae</taxon>
        <taxon>Thermoplasma</taxon>
    </lineage>
</organism>
<dbReference type="GO" id="GO:0016491">
    <property type="term" value="F:oxidoreductase activity"/>
    <property type="evidence" value="ECO:0007669"/>
    <property type="project" value="UniProtKB-KW"/>
</dbReference>
<dbReference type="AlphaFoldDB" id="Q9HLE1"/>
<dbReference type="eggNOG" id="arCOG01617">
    <property type="taxonomic scope" value="Archaea"/>
</dbReference>
<dbReference type="Pfam" id="PF00248">
    <property type="entry name" value="Aldo_ket_red"/>
    <property type="match status" value="1"/>
</dbReference>
<dbReference type="STRING" id="273075.gene:9571504"/>
<dbReference type="KEGG" id="tac:Ta0287"/>
<keyword evidence="1" id="KW-0560">Oxidoreductase</keyword>
<name>Q9HLE1_THEAC</name>
<dbReference type="FunCoup" id="Q9HLE1">
    <property type="interactions" value="57"/>
</dbReference>
<dbReference type="EnsemblBacteria" id="CAC11432">
    <property type="protein sequence ID" value="CAC11432"/>
    <property type="gene ID" value="CAC11432"/>
</dbReference>
<evidence type="ECO:0000256" key="1">
    <source>
        <dbReference type="ARBA" id="ARBA00023002"/>
    </source>
</evidence>
<dbReference type="SUPFAM" id="SSF51430">
    <property type="entry name" value="NAD(P)-linked oxidoreductase"/>
    <property type="match status" value="1"/>
</dbReference>
<protein>
    <submittedName>
        <fullName evidence="3">Potassium channel chain beta 2 related protein</fullName>
    </submittedName>
</protein>
<feature type="domain" description="NADP-dependent oxidoreductase" evidence="2">
    <location>
        <begin position="4"/>
        <end position="299"/>
    </location>
</feature>
<accession>Q9HLE1</accession>
<dbReference type="InterPro" id="IPR036812">
    <property type="entry name" value="NAD(P)_OxRdtase_dom_sf"/>
</dbReference>
<dbReference type="GO" id="GO:0034220">
    <property type="term" value="P:monoatomic ion transmembrane transport"/>
    <property type="evidence" value="ECO:0007669"/>
    <property type="project" value="UniProtKB-KW"/>
</dbReference>
<dbReference type="PaxDb" id="273075-Ta0287m"/>
<dbReference type="Proteomes" id="UP000001024">
    <property type="component" value="Chromosome"/>
</dbReference>
<dbReference type="InterPro" id="IPR023210">
    <property type="entry name" value="NADP_OxRdtase_dom"/>
</dbReference>
<gene>
    <name evidence="3" type="ordered locus">Ta0287</name>
</gene>
<dbReference type="PANTHER" id="PTHR43364:SF4">
    <property type="entry name" value="NAD(P)-LINKED OXIDOREDUCTASE SUPERFAMILY PROTEIN"/>
    <property type="match status" value="1"/>
</dbReference>
<keyword evidence="4" id="KW-1185">Reference proteome</keyword>